<protein>
    <submittedName>
        <fullName evidence="1">Lytic polysaccharide monooxygenase</fullName>
    </submittedName>
</protein>
<reference evidence="1" key="1">
    <citation type="submission" date="2021-02" db="EMBL/GenBank/DDBJ databases">
        <authorList>
            <consortium name="DOE Joint Genome Institute"/>
            <person name="Ahrendt S."/>
            <person name="Looney B.P."/>
            <person name="Miyauchi S."/>
            <person name="Morin E."/>
            <person name="Drula E."/>
            <person name="Courty P.E."/>
            <person name="Chicoki N."/>
            <person name="Fauchery L."/>
            <person name="Kohler A."/>
            <person name="Kuo A."/>
            <person name="Labutti K."/>
            <person name="Pangilinan J."/>
            <person name="Lipzen A."/>
            <person name="Riley R."/>
            <person name="Andreopoulos W."/>
            <person name="He G."/>
            <person name="Johnson J."/>
            <person name="Barry K.W."/>
            <person name="Grigoriev I.V."/>
            <person name="Nagy L."/>
            <person name="Hibbett D."/>
            <person name="Henrissat B."/>
            <person name="Matheny P.B."/>
            <person name="Labbe J."/>
            <person name="Martin F."/>
        </authorList>
    </citation>
    <scope>NUCLEOTIDE SEQUENCE</scope>
    <source>
        <strain evidence="1">FP105234-sp</strain>
    </source>
</reference>
<dbReference type="Proteomes" id="UP000814033">
    <property type="component" value="Unassembled WGS sequence"/>
</dbReference>
<reference evidence="1" key="2">
    <citation type="journal article" date="2022" name="New Phytol.">
        <title>Evolutionary transition to the ectomycorrhizal habit in the genomes of a hyperdiverse lineage of mushroom-forming fungi.</title>
        <authorList>
            <person name="Looney B."/>
            <person name="Miyauchi S."/>
            <person name="Morin E."/>
            <person name="Drula E."/>
            <person name="Courty P.E."/>
            <person name="Kohler A."/>
            <person name="Kuo A."/>
            <person name="LaButti K."/>
            <person name="Pangilinan J."/>
            <person name="Lipzen A."/>
            <person name="Riley R."/>
            <person name="Andreopoulos W."/>
            <person name="He G."/>
            <person name="Johnson J."/>
            <person name="Nolan M."/>
            <person name="Tritt A."/>
            <person name="Barry K.W."/>
            <person name="Grigoriev I.V."/>
            <person name="Nagy L.G."/>
            <person name="Hibbett D."/>
            <person name="Henrissat B."/>
            <person name="Matheny P.B."/>
            <person name="Labbe J."/>
            <person name="Martin F.M."/>
        </authorList>
    </citation>
    <scope>NUCLEOTIDE SEQUENCE</scope>
    <source>
        <strain evidence="1">FP105234-sp</strain>
    </source>
</reference>
<gene>
    <name evidence="1" type="ORF">FA95DRAFT_1485883</name>
</gene>
<organism evidence="1 2">
    <name type="scientific">Auriscalpium vulgare</name>
    <dbReference type="NCBI Taxonomy" id="40419"/>
    <lineage>
        <taxon>Eukaryota</taxon>
        <taxon>Fungi</taxon>
        <taxon>Dikarya</taxon>
        <taxon>Basidiomycota</taxon>
        <taxon>Agaricomycotina</taxon>
        <taxon>Agaricomycetes</taxon>
        <taxon>Russulales</taxon>
        <taxon>Auriscalpiaceae</taxon>
        <taxon>Auriscalpium</taxon>
    </lineage>
</organism>
<name>A0ACB8S4G2_9AGAM</name>
<keyword evidence="1" id="KW-0560">Oxidoreductase</keyword>
<comment type="caution">
    <text evidence="1">The sequence shown here is derived from an EMBL/GenBank/DDBJ whole genome shotgun (WGS) entry which is preliminary data.</text>
</comment>
<proteinExistence type="predicted"/>
<keyword evidence="1" id="KW-0503">Monooxygenase</keyword>
<dbReference type="EMBL" id="MU275854">
    <property type="protein sequence ID" value="KAI0051245.1"/>
    <property type="molecule type" value="Genomic_DNA"/>
</dbReference>
<evidence type="ECO:0000313" key="1">
    <source>
        <dbReference type="EMBL" id="KAI0051245.1"/>
    </source>
</evidence>
<keyword evidence="2" id="KW-1185">Reference proteome</keyword>
<evidence type="ECO:0000313" key="2">
    <source>
        <dbReference type="Proteomes" id="UP000814033"/>
    </source>
</evidence>
<accession>A0ACB8S4G2</accession>
<sequence length="327" mass="34338">MFCLLYILISLATLLPPVKGHGFVHFVSSNGQNYTGWNPFVDPYADPIPSRVIRKIPSDGPVSDVSNPDIACNEGGETGTSSLASASAGAPVTFQWTYAHYSADHLGPVSTYMASCDGDCSAFSAPGAKWFKLDAEGYDNGEFASQKLMANNFQWTSTIPASLAPGQYLIRHEIIALHSTGDPQYYPSCTQVNVTGGGSGVPSDASLVSIPGLYDGVQWPDIYNNFQGLTLPGPPVVQLSDGSTTDPGTASAPPSSSSVFTSSIDLPYSASQTTVSSVTPPTTTLAASSATAPTATSSPTSSSGQCTLSRKRRSFDKRHEVIGRTHH</sequence>